<keyword evidence="1" id="KW-0812">Transmembrane</keyword>
<protein>
    <submittedName>
        <fullName evidence="2">Uncharacterized protein</fullName>
    </submittedName>
</protein>
<proteinExistence type="predicted"/>
<dbReference type="EMBL" id="CP000852">
    <property type="protein sequence ID" value="ABW01957.1"/>
    <property type="molecule type" value="Genomic_DNA"/>
</dbReference>
<feature type="transmembrane region" description="Helical" evidence="1">
    <location>
        <begin position="12"/>
        <end position="31"/>
    </location>
</feature>
<keyword evidence="1" id="KW-0472">Membrane</keyword>
<gene>
    <name evidence="2" type="ordered locus">Cmaq_1129</name>
</gene>
<dbReference type="KEGG" id="cma:Cmaq_1129"/>
<dbReference type="Proteomes" id="UP000001137">
    <property type="component" value="Chromosome"/>
</dbReference>
<evidence type="ECO:0000313" key="3">
    <source>
        <dbReference type="Proteomes" id="UP000001137"/>
    </source>
</evidence>
<sequence length="233" mass="25568">MVKVKPITEVETLIFHNILAIVLLVLMVMLYDILARYMFRVPIGVGTSLSILLFLLLVSSAMVLLTRVYVRERIITCRNANSLVGGVTALLYISIYSALTYQSPYAMAAAVLMGIVLGFGVYMTTLVDASICQKIPSISISLIDPQLEFNKVILVRNRVTVGSGRDSDVILPVKAADLFITIINNKGKVTVTGKGLMIEDKGKLRSIDSVEIGVGESYIIWINNVKVKLTRLS</sequence>
<reference evidence="2 3" key="1">
    <citation type="submission" date="2007-10" db="EMBL/GenBank/DDBJ databases">
        <title>Complete sequence of Caldivirga maquilingensis IC-167.</title>
        <authorList>
            <consortium name="US DOE Joint Genome Institute"/>
            <person name="Copeland A."/>
            <person name="Lucas S."/>
            <person name="Lapidus A."/>
            <person name="Barry K."/>
            <person name="Glavina del Rio T."/>
            <person name="Dalin E."/>
            <person name="Tice H."/>
            <person name="Pitluck S."/>
            <person name="Saunders E."/>
            <person name="Brettin T."/>
            <person name="Bruce D."/>
            <person name="Detter J.C."/>
            <person name="Han C."/>
            <person name="Schmutz J."/>
            <person name="Larimer F."/>
            <person name="Land M."/>
            <person name="Hauser L."/>
            <person name="Kyrpides N."/>
            <person name="Ivanova N."/>
            <person name="Biddle J.F."/>
            <person name="Zhang Z."/>
            <person name="Fitz-Gibbon S.T."/>
            <person name="Lowe T.M."/>
            <person name="Saltikov C."/>
            <person name="House C.H."/>
            <person name="Richardson P."/>
        </authorList>
    </citation>
    <scope>NUCLEOTIDE SEQUENCE [LARGE SCALE GENOMIC DNA]</scope>
    <source>
        <strain evidence="3">ATCC 700844 / DSM 13496 / JCM 10307 / IC-167</strain>
    </source>
</reference>
<dbReference type="AlphaFoldDB" id="A8MDV1"/>
<keyword evidence="1" id="KW-1133">Transmembrane helix</keyword>
<evidence type="ECO:0000313" key="2">
    <source>
        <dbReference type="EMBL" id="ABW01957.1"/>
    </source>
</evidence>
<dbReference type="RefSeq" id="WP_012186176.1">
    <property type="nucleotide sequence ID" value="NC_009954.1"/>
</dbReference>
<dbReference type="STRING" id="397948.Cmaq_1129"/>
<evidence type="ECO:0000256" key="1">
    <source>
        <dbReference type="SAM" id="Phobius"/>
    </source>
</evidence>
<name>A8MDV1_CALMQ</name>
<accession>A8MDV1</accession>
<feature type="transmembrane region" description="Helical" evidence="1">
    <location>
        <begin position="105"/>
        <end position="127"/>
    </location>
</feature>
<organism evidence="2 3">
    <name type="scientific">Caldivirga maquilingensis (strain ATCC 700844 / DSM 13496 / JCM 10307 / IC-167)</name>
    <dbReference type="NCBI Taxonomy" id="397948"/>
    <lineage>
        <taxon>Archaea</taxon>
        <taxon>Thermoproteota</taxon>
        <taxon>Thermoprotei</taxon>
        <taxon>Thermoproteales</taxon>
        <taxon>Thermoproteaceae</taxon>
        <taxon>Caldivirga</taxon>
    </lineage>
</organism>
<dbReference type="HOGENOM" id="CLU_1187736_0_0_2"/>
<keyword evidence="3" id="KW-1185">Reference proteome</keyword>
<feature type="transmembrane region" description="Helical" evidence="1">
    <location>
        <begin position="82"/>
        <end position="99"/>
    </location>
</feature>
<dbReference type="GeneID" id="5710173"/>
<dbReference type="OrthoDB" id="379326at2157"/>
<feature type="transmembrane region" description="Helical" evidence="1">
    <location>
        <begin position="51"/>
        <end position="70"/>
    </location>
</feature>